<feature type="compositionally biased region" description="Polar residues" evidence="7">
    <location>
        <begin position="1"/>
        <end position="11"/>
    </location>
</feature>
<dbReference type="GO" id="GO:0008270">
    <property type="term" value="F:zinc ion binding"/>
    <property type="evidence" value="ECO:0007669"/>
    <property type="project" value="UniProtKB-KW"/>
</dbReference>
<feature type="compositionally biased region" description="Polar residues" evidence="7">
    <location>
        <begin position="381"/>
        <end position="391"/>
    </location>
</feature>
<dbReference type="GO" id="GO:0006357">
    <property type="term" value="P:regulation of transcription by RNA polymerase II"/>
    <property type="evidence" value="ECO:0007669"/>
    <property type="project" value="InterPro"/>
</dbReference>
<feature type="transmembrane region" description="Helical" evidence="8">
    <location>
        <begin position="503"/>
        <end position="520"/>
    </location>
</feature>
<keyword evidence="11" id="KW-1185">Reference proteome</keyword>
<protein>
    <submittedName>
        <fullName evidence="12">C2H2-type domain-containing protein</fullName>
    </submittedName>
</protein>
<dbReference type="Proteomes" id="UP000274131">
    <property type="component" value="Unassembled WGS sequence"/>
</dbReference>
<feature type="region of interest" description="Disordered" evidence="7">
    <location>
        <begin position="381"/>
        <end position="403"/>
    </location>
</feature>
<dbReference type="InterPro" id="IPR009244">
    <property type="entry name" value="Mediatior_Med7"/>
</dbReference>
<keyword evidence="8" id="KW-1133">Transmembrane helix</keyword>
<dbReference type="EMBL" id="UXUI01008366">
    <property type="protein sequence ID" value="VDD91320.1"/>
    <property type="molecule type" value="Genomic_DNA"/>
</dbReference>
<evidence type="ECO:0000256" key="1">
    <source>
        <dbReference type="ARBA" id="ARBA00004123"/>
    </source>
</evidence>
<evidence type="ECO:0000256" key="7">
    <source>
        <dbReference type="SAM" id="MobiDB-lite"/>
    </source>
</evidence>
<keyword evidence="5" id="KW-0539">Nucleus</keyword>
<dbReference type="Pfam" id="PF05983">
    <property type="entry name" value="Med7"/>
    <property type="match status" value="1"/>
</dbReference>
<dbReference type="Pfam" id="PF00096">
    <property type="entry name" value="zf-C2H2"/>
    <property type="match status" value="1"/>
</dbReference>
<accession>A0A0N4V832</accession>
<keyword evidence="4" id="KW-0804">Transcription</keyword>
<reference evidence="12" key="1">
    <citation type="submission" date="2016-04" db="UniProtKB">
        <authorList>
            <consortium name="WormBaseParasite"/>
        </authorList>
    </citation>
    <scope>IDENTIFICATION</scope>
</reference>
<dbReference type="InterPro" id="IPR044888">
    <property type="entry name" value="Mediatior_Med7_sf"/>
</dbReference>
<evidence type="ECO:0000313" key="11">
    <source>
        <dbReference type="Proteomes" id="UP000274131"/>
    </source>
</evidence>
<keyword evidence="6" id="KW-0863">Zinc-finger</keyword>
<dbReference type="InterPro" id="IPR036236">
    <property type="entry name" value="Znf_C2H2_sf"/>
</dbReference>
<comment type="subcellular location">
    <subcellularLocation>
        <location evidence="1">Nucleus</location>
    </subcellularLocation>
</comment>
<evidence type="ECO:0000313" key="12">
    <source>
        <dbReference type="WBParaSite" id="EVEC_0000649701-mRNA-1"/>
    </source>
</evidence>
<dbReference type="PANTHER" id="PTHR21428:SF11">
    <property type="entry name" value="MEDIATOR OF RNA POLYMERASE II TRANSCRIPTION SUBUNIT 7"/>
    <property type="match status" value="1"/>
</dbReference>
<dbReference type="Gene3D" id="6.10.140.200">
    <property type="match status" value="1"/>
</dbReference>
<proteinExistence type="inferred from homology"/>
<evidence type="ECO:0000256" key="6">
    <source>
        <dbReference type="PROSITE-ProRule" id="PRU00042"/>
    </source>
</evidence>
<dbReference type="OrthoDB" id="8113227at2759"/>
<reference evidence="10 11" key="2">
    <citation type="submission" date="2018-10" db="EMBL/GenBank/DDBJ databases">
        <authorList>
            <consortium name="Pathogen Informatics"/>
        </authorList>
    </citation>
    <scope>NUCLEOTIDE SEQUENCE [LARGE SCALE GENOMIC DNA]</scope>
</reference>
<dbReference type="GO" id="GO:0003712">
    <property type="term" value="F:transcription coregulator activity"/>
    <property type="evidence" value="ECO:0007669"/>
    <property type="project" value="InterPro"/>
</dbReference>
<feature type="compositionally biased region" description="Basic and acidic residues" evidence="7">
    <location>
        <begin position="25"/>
        <end position="34"/>
    </location>
</feature>
<organism evidence="12">
    <name type="scientific">Enterobius vermicularis</name>
    <name type="common">Human pinworm</name>
    <dbReference type="NCBI Taxonomy" id="51028"/>
    <lineage>
        <taxon>Eukaryota</taxon>
        <taxon>Metazoa</taxon>
        <taxon>Ecdysozoa</taxon>
        <taxon>Nematoda</taxon>
        <taxon>Chromadorea</taxon>
        <taxon>Rhabditida</taxon>
        <taxon>Spirurina</taxon>
        <taxon>Oxyuridomorpha</taxon>
        <taxon>Oxyuroidea</taxon>
        <taxon>Oxyuridae</taxon>
        <taxon>Enterobius</taxon>
    </lineage>
</organism>
<dbReference type="InterPro" id="IPR013087">
    <property type="entry name" value="Znf_C2H2_type"/>
</dbReference>
<evidence type="ECO:0000256" key="4">
    <source>
        <dbReference type="ARBA" id="ARBA00023163"/>
    </source>
</evidence>
<evidence type="ECO:0000313" key="10">
    <source>
        <dbReference type="EMBL" id="VDD91320.1"/>
    </source>
</evidence>
<evidence type="ECO:0000256" key="5">
    <source>
        <dbReference type="ARBA" id="ARBA00023242"/>
    </source>
</evidence>
<keyword evidence="8" id="KW-0472">Membrane</keyword>
<dbReference type="PANTHER" id="PTHR21428">
    <property type="entry name" value="MEDIATOR OF RNA POLYMERASE II TRANSCRIPTION SUBUNIT 7"/>
    <property type="match status" value="1"/>
</dbReference>
<dbReference type="FunFam" id="3.30.160.60:FF:000702">
    <property type="entry name" value="Transcription factor E4F1 isoform 1"/>
    <property type="match status" value="1"/>
</dbReference>
<dbReference type="SMART" id="SM00355">
    <property type="entry name" value="ZnF_C2H2"/>
    <property type="match status" value="4"/>
</dbReference>
<feature type="region of interest" description="Disordered" evidence="7">
    <location>
        <begin position="1"/>
        <end position="36"/>
    </location>
</feature>
<evidence type="ECO:0000256" key="2">
    <source>
        <dbReference type="ARBA" id="ARBA00009994"/>
    </source>
</evidence>
<keyword evidence="8" id="KW-0812">Transmembrane</keyword>
<dbReference type="GO" id="GO:0016592">
    <property type="term" value="C:mediator complex"/>
    <property type="evidence" value="ECO:0007669"/>
    <property type="project" value="InterPro"/>
</dbReference>
<dbReference type="WBParaSite" id="EVEC_0000649701-mRNA-1">
    <property type="protein sequence ID" value="EVEC_0000649701-mRNA-1"/>
    <property type="gene ID" value="EVEC_0000649701"/>
</dbReference>
<dbReference type="AlphaFoldDB" id="A0A0N4V832"/>
<dbReference type="Gene3D" id="3.30.160.60">
    <property type="entry name" value="Classic Zinc Finger"/>
    <property type="match status" value="2"/>
</dbReference>
<comment type="similarity">
    <text evidence="2">Belongs to the Mediator complex subunit 7 family.</text>
</comment>
<name>A0A0N4V832_ENTVE</name>
<feature type="domain" description="C2H2-type" evidence="9">
    <location>
        <begin position="588"/>
        <end position="615"/>
    </location>
</feature>
<evidence type="ECO:0000256" key="8">
    <source>
        <dbReference type="SAM" id="Phobius"/>
    </source>
</evidence>
<dbReference type="PROSITE" id="PS00028">
    <property type="entry name" value="ZINC_FINGER_C2H2_1"/>
    <property type="match status" value="1"/>
</dbReference>
<evidence type="ECO:0000259" key="9">
    <source>
        <dbReference type="PROSITE" id="PS50157"/>
    </source>
</evidence>
<keyword evidence="3" id="KW-0805">Transcription regulation</keyword>
<gene>
    <name evidence="10" type="ORF">EVEC_LOCUS6071</name>
</gene>
<dbReference type="SUPFAM" id="SSF140718">
    <property type="entry name" value="Mediator hinge subcomplex-like"/>
    <property type="match status" value="1"/>
</dbReference>
<dbReference type="GO" id="GO:0070847">
    <property type="term" value="C:core mediator complex"/>
    <property type="evidence" value="ECO:0007669"/>
    <property type="project" value="TreeGrafter"/>
</dbReference>
<dbReference type="SUPFAM" id="SSF57667">
    <property type="entry name" value="beta-beta-alpha zinc fingers"/>
    <property type="match status" value="1"/>
</dbReference>
<dbReference type="STRING" id="51028.A0A0N4V832"/>
<dbReference type="PROSITE" id="PS50157">
    <property type="entry name" value="ZINC_FINGER_C2H2_2"/>
    <property type="match status" value="1"/>
</dbReference>
<keyword evidence="6" id="KW-0479">Metal-binding</keyword>
<sequence length="728" mass="82637">MATGSQLQPSAVSAFPQPPEYAKQYTDENIEKKTVLPPPPVPNEFTVFGEDYDFDEEVVRTLQSQKLQQLYSNTANWREELKKLNRSAVAAFLDLLDILIRCPSHPERHEKLQNLRLLFINMHHLINEYRPIQARDTIQTIMKAQIESINEVTIRLRDFLDAGRRLLNECYGEMRCFADTVEVNPVLMTDVGSERFDEVSENLRRFAEEANKPKEARFSAEERWEALKMDMAVYVTLVRFYVLLTLMYGKNVWVVVHSVVVNFLWVFRMTESCAVPQEATEMMARFERTGVRRGLMCTECHKYFRSREELFIHAEGCLLEAFESEVVTVFSDMPLLKVPPPAIGPVPSGITVKSDNLSGPPHLDPEHGQSVVILPSTSSHKSLQNVGSSEDSGLAGPPPKLSRYQTDSLEAEEIRSPIAYETLDLKWVLFSASTSVAETSNARTIESSNGLRLLVSVEKPPVFHESIDDFPDEDSDDPGEEVDEDVTTIGFGILVIFSEMPVLLLYHLFFFFGNLILYFTGTEKRLQNFSATSGSPILGGISGKVIGALANADDDPYRPKMECPTCGLILYRHNFSTHYRIHTGEMPFACQFCSKRFRTTSALKVHIRAHTGEKPYCCPKCTYSSITKRNLDRHIINNHIREGERRGPRQRKSRYRDDTDEYYTFGELAESMDGDPVDHHYILLGDNVFVSILQSSLLGGPRDDGVVVQRLNDDEEVEIYGAAELERI</sequence>
<dbReference type="InterPro" id="IPR037212">
    <property type="entry name" value="Med7/Med21-like"/>
</dbReference>
<evidence type="ECO:0000256" key="3">
    <source>
        <dbReference type="ARBA" id="ARBA00023015"/>
    </source>
</evidence>
<keyword evidence="6" id="KW-0862">Zinc</keyword>